<keyword evidence="3" id="KW-1185">Reference proteome</keyword>
<dbReference type="AlphaFoldDB" id="A0A1J8R1C4"/>
<protein>
    <submittedName>
        <fullName evidence="2">Uncharacterized protein</fullName>
    </submittedName>
</protein>
<evidence type="ECO:0000256" key="1">
    <source>
        <dbReference type="SAM" id="MobiDB-lite"/>
    </source>
</evidence>
<sequence>MSRIISPSCIITGMRPYEYLIASRRNGSPGPHIQLCALSGVSNRGFIEKAMHSDTPVEVPWSDWGPQHACYFPLDASYAFDIFGSKLTCALPVGRTPEPGEGPEGLLLSSGSHV</sequence>
<dbReference type="EMBL" id="LVVM01000978">
    <property type="protein sequence ID" value="OJA19608.1"/>
    <property type="molecule type" value="Genomic_DNA"/>
</dbReference>
<gene>
    <name evidence="2" type="ORF">AZE42_12821</name>
</gene>
<evidence type="ECO:0000313" key="2">
    <source>
        <dbReference type="EMBL" id="OJA19608.1"/>
    </source>
</evidence>
<accession>A0A1J8R1C4</accession>
<dbReference type="OrthoDB" id="2646380at2759"/>
<dbReference type="Proteomes" id="UP000183567">
    <property type="component" value="Unassembled WGS sequence"/>
</dbReference>
<proteinExistence type="predicted"/>
<feature type="compositionally biased region" description="Low complexity" evidence="1">
    <location>
        <begin position="104"/>
        <end position="114"/>
    </location>
</feature>
<organism evidence="2 3">
    <name type="scientific">Rhizopogon vesiculosus</name>
    <dbReference type="NCBI Taxonomy" id="180088"/>
    <lineage>
        <taxon>Eukaryota</taxon>
        <taxon>Fungi</taxon>
        <taxon>Dikarya</taxon>
        <taxon>Basidiomycota</taxon>
        <taxon>Agaricomycotina</taxon>
        <taxon>Agaricomycetes</taxon>
        <taxon>Agaricomycetidae</taxon>
        <taxon>Boletales</taxon>
        <taxon>Suillineae</taxon>
        <taxon>Rhizopogonaceae</taxon>
        <taxon>Rhizopogon</taxon>
    </lineage>
</organism>
<comment type="caution">
    <text evidence="2">The sequence shown here is derived from an EMBL/GenBank/DDBJ whole genome shotgun (WGS) entry which is preliminary data.</text>
</comment>
<evidence type="ECO:0000313" key="3">
    <source>
        <dbReference type="Proteomes" id="UP000183567"/>
    </source>
</evidence>
<feature type="region of interest" description="Disordered" evidence="1">
    <location>
        <begin position="94"/>
        <end position="114"/>
    </location>
</feature>
<name>A0A1J8R1C4_9AGAM</name>
<reference evidence="2 3" key="1">
    <citation type="submission" date="2016-03" db="EMBL/GenBank/DDBJ databases">
        <title>Comparative genomics of the ectomycorrhizal sister species Rhizopogon vinicolor and Rhizopogon vesiculosus (Basidiomycota: Boletales) reveals a divergence of the mating type B locus.</title>
        <authorList>
            <person name="Mujic A.B."/>
            <person name="Kuo A."/>
            <person name="Tritt A."/>
            <person name="Lipzen A."/>
            <person name="Chen C."/>
            <person name="Johnson J."/>
            <person name="Sharma A."/>
            <person name="Barry K."/>
            <person name="Grigoriev I.V."/>
            <person name="Spatafora J.W."/>
        </authorList>
    </citation>
    <scope>NUCLEOTIDE SEQUENCE [LARGE SCALE GENOMIC DNA]</scope>
    <source>
        <strain evidence="2 3">AM-OR11-056</strain>
    </source>
</reference>